<evidence type="ECO:0000256" key="1">
    <source>
        <dbReference type="ARBA" id="ARBA00004613"/>
    </source>
</evidence>
<reference evidence="5 6" key="1">
    <citation type="submission" date="2019-02" db="EMBL/GenBank/DDBJ databases">
        <title>Genome sequencing of the rare red list fungi Dentipellis fragilis.</title>
        <authorList>
            <person name="Buettner E."/>
            <person name="Kellner H."/>
        </authorList>
    </citation>
    <scope>NUCLEOTIDE SEQUENCE [LARGE SCALE GENOMIC DNA]</scope>
    <source>
        <strain evidence="5 6">DSM 105465</strain>
    </source>
</reference>
<dbReference type="InterPro" id="IPR010829">
    <property type="entry name" value="Cerato-platanin"/>
</dbReference>
<feature type="signal peptide" evidence="4">
    <location>
        <begin position="1"/>
        <end position="19"/>
    </location>
</feature>
<dbReference type="OrthoDB" id="4898945at2759"/>
<evidence type="ECO:0000256" key="4">
    <source>
        <dbReference type="SAM" id="SignalP"/>
    </source>
</evidence>
<dbReference type="Gene3D" id="2.40.40.10">
    <property type="entry name" value="RlpA-like domain"/>
    <property type="match status" value="3"/>
</dbReference>
<dbReference type="SUPFAM" id="SSF50685">
    <property type="entry name" value="Barwin-like endoglucanases"/>
    <property type="match status" value="1"/>
</dbReference>
<sequence length="710" mass="78777">MKFSATFTSLFAFSTLALADTLVRYDTFYDNPQQSTSNLTCFAASSGPGSHLPNLGSFSDFPNLGAAAVVGGWNSTDCPLCWLPGGPNASASGCGTCWALTYKGVTVNILGIDHIDEGFAISLETMNTLTGGQAQALGVVNATVELVDGSQLLKSAAQDDPAMPTIYFTLALVWERKGIVFYNQRTVTDAGGLSDARTPSPRVHPLDSIMKFLTSFTSLFALSTLALADTVRYDTTYDNASQSTSILSCFNGPDGSQYPTIGSIPDFPYIGATPTAGGWNSPGCGSCWEITYMGNTIFVVAVDHVDGGFTLSLEAMDALTNGQAEAVGVVNATVHQVDASQCGFPIFDIQGVLSTTTIDVSVMAPLHARIQQYRHLGILSYFFPDFGEMRHLLVAAYFTRIEVFLRWVLSANNRWDMRRLSLVSNRLRFVCLPVLFEKAKINRGSLLYSDPPPASWPYIRTMKFFGCFRIGFEYDNTGHLPEIMPHLVALRKVQFSYIRGAENKYISDDRTIFARLCMRMPRLRILDLQFLHIGPSTQTIIWPSDLTFTPSLEYLEKLYIPYPDPNDLFYAHLPSTLRILCLVDRPRYYHFKGGRLPVVNHYPRPTPVTAAALVRMLDQLQGTFTSLKHLERAFQADGRDIDLSNHIAATFPNLHILQIHRYRSEGEGNADIELSVKSIAQNLSTIRTLRHFRIYLNLPDDDYRRPLIIG</sequence>
<evidence type="ECO:0000313" key="6">
    <source>
        <dbReference type="Proteomes" id="UP000298327"/>
    </source>
</evidence>
<dbReference type="GO" id="GO:0005576">
    <property type="term" value="C:extracellular region"/>
    <property type="evidence" value="ECO:0007669"/>
    <property type="project" value="UniProtKB-SubCell"/>
</dbReference>
<dbReference type="CDD" id="cd22778">
    <property type="entry name" value="DPBB_CEPL-like"/>
    <property type="match status" value="2"/>
</dbReference>
<evidence type="ECO:0000256" key="3">
    <source>
        <dbReference type="ARBA" id="ARBA00022525"/>
    </source>
</evidence>
<dbReference type="SUPFAM" id="SSF52047">
    <property type="entry name" value="RNI-like"/>
    <property type="match status" value="1"/>
</dbReference>
<evidence type="ECO:0000256" key="2">
    <source>
        <dbReference type="ARBA" id="ARBA00010421"/>
    </source>
</evidence>
<keyword evidence="4" id="KW-0732">Signal</keyword>
<organism evidence="5 6">
    <name type="scientific">Dentipellis fragilis</name>
    <dbReference type="NCBI Taxonomy" id="205917"/>
    <lineage>
        <taxon>Eukaryota</taxon>
        <taxon>Fungi</taxon>
        <taxon>Dikarya</taxon>
        <taxon>Basidiomycota</taxon>
        <taxon>Agaricomycotina</taxon>
        <taxon>Agaricomycetes</taxon>
        <taxon>Russulales</taxon>
        <taxon>Hericiaceae</taxon>
        <taxon>Dentipellis</taxon>
    </lineage>
</organism>
<protein>
    <recommendedName>
        <fullName evidence="7">Expansin-like EG45 domain-containing protein</fullName>
    </recommendedName>
</protein>
<name>A0A4Y9Z906_9AGAM</name>
<dbReference type="InterPro" id="IPR036908">
    <property type="entry name" value="RlpA-like_sf"/>
</dbReference>
<proteinExistence type="inferred from homology"/>
<comment type="caution">
    <text evidence="5">The sequence shown here is derived from an EMBL/GenBank/DDBJ whole genome shotgun (WGS) entry which is preliminary data.</text>
</comment>
<dbReference type="AlphaFoldDB" id="A0A4Y9Z906"/>
<comment type="subcellular location">
    <subcellularLocation>
        <location evidence="1">Secreted</location>
    </subcellularLocation>
</comment>
<keyword evidence="3" id="KW-0964">Secreted</keyword>
<gene>
    <name evidence="5" type="ORF">EVG20_g2979</name>
</gene>
<evidence type="ECO:0008006" key="7">
    <source>
        <dbReference type="Google" id="ProtNLM"/>
    </source>
</evidence>
<evidence type="ECO:0000313" key="5">
    <source>
        <dbReference type="EMBL" id="TFY69869.1"/>
    </source>
</evidence>
<dbReference type="Pfam" id="PF07249">
    <property type="entry name" value="Cerato-platanin"/>
    <property type="match status" value="3"/>
</dbReference>
<accession>A0A4Y9Z906</accession>
<dbReference type="Proteomes" id="UP000298327">
    <property type="component" value="Unassembled WGS sequence"/>
</dbReference>
<dbReference type="EMBL" id="SEOQ01000126">
    <property type="protein sequence ID" value="TFY69869.1"/>
    <property type="molecule type" value="Genomic_DNA"/>
</dbReference>
<comment type="similarity">
    <text evidence="2">Belongs to the cerato-platanin family.</text>
</comment>
<feature type="chain" id="PRO_5021383122" description="Expansin-like EG45 domain-containing protein" evidence="4">
    <location>
        <begin position="20"/>
        <end position="710"/>
    </location>
</feature>
<keyword evidence="6" id="KW-1185">Reference proteome</keyword>